<reference evidence="1" key="1">
    <citation type="journal article" date="2020" name="Nature">
        <title>Giant virus diversity and host interactions through global metagenomics.</title>
        <authorList>
            <person name="Schulz F."/>
            <person name="Roux S."/>
            <person name="Paez-Espino D."/>
            <person name="Jungbluth S."/>
            <person name="Walsh D.A."/>
            <person name="Denef V.J."/>
            <person name="McMahon K.D."/>
            <person name="Konstantinidis K.T."/>
            <person name="Eloe-Fadrosh E.A."/>
            <person name="Kyrpides N.C."/>
            <person name="Woyke T."/>
        </authorList>
    </citation>
    <scope>NUCLEOTIDE SEQUENCE</scope>
    <source>
        <strain evidence="1">GVMAG-M-3300024301-20</strain>
    </source>
</reference>
<organism evidence="1">
    <name type="scientific">viral metagenome</name>
    <dbReference type="NCBI Taxonomy" id="1070528"/>
    <lineage>
        <taxon>unclassified sequences</taxon>
        <taxon>metagenomes</taxon>
        <taxon>organismal metagenomes</taxon>
    </lineage>
</organism>
<dbReference type="EMBL" id="MN740248">
    <property type="protein sequence ID" value="QHT95925.1"/>
    <property type="molecule type" value="Genomic_DNA"/>
</dbReference>
<evidence type="ECO:0000313" key="1">
    <source>
        <dbReference type="EMBL" id="QHT95925.1"/>
    </source>
</evidence>
<proteinExistence type="predicted"/>
<name>A0A6C0ITV3_9ZZZZ</name>
<dbReference type="AlphaFoldDB" id="A0A6C0ITV3"/>
<sequence>MSNRFGNGSNSYGQFWFGGNSFPGFLYKKNVGVGGRRSTKMIPGGTSISNTPQDVNNKYIPGAGVGSSSVAVRRAKMIHSTTCQNNGQQCGRFYAELGQNQIRPSQTTTYNANFFV</sequence>
<accession>A0A6C0ITV3</accession>
<protein>
    <submittedName>
        <fullName evidence="1">Uncharacterized protein</fullName>
    </submittedName>
</protein>